<accession>A0A7J5AQ50</accession>
<dbReference type="RefSeq" id="WP_150898994.1">
    <property type="nucleotide sequence ID" value="NZ_WAAU01000008.1"/>
</dbReference>
<sequence>MDLKILKIIAIVTILILYLGQRLPTALRNWKGKKKVKRLSSSPLVQSSTLSENELKKRNREKRKVHFESIYGNADFVNRNTTKLEDFVINDRINRYDLQKLTELNETDTQFFDGWNNLVLELMRELDASGWDRKVLVMKEKWGELRFSVGINADEKLHEITEKYLEKSLEICHLCGEAGKLRNDNPYWEVLCEEHYKSGGAPLYSEYKF</sequence>
<keyword evidence="2" id="KW-1185">Reference proteome</keyword>
<dbReference type="Proteomes" id="UP000467305">
    <property type="component" value="Unassembled WGS sequence"/>
</dbReference>
<dbReference type="EMBL" id="WAAU01000008">
    <property type="protein sequence ID" value="KAB1159749.1"/>
    <property type="molecule type" value="Genomic_DNA"/>
</dbReference>
<organism evidence="1 2">
    <name type="scientific">Tenacibaculum aiptasiae</name>
    <dbReference type="NCBI Taxonomy" id="426481"/>
    <lineage>
        <taxon>Bacteria</taxon>
        <taxon>Pseudomonadati</taxon>
        <taxon>Bacteroidota</taxon>
        <taxon>Flavobacteriia</taxon>
        <taxon>Flavobacteriales</taxon>
        <taxon>Flavobacteriaceae</taxon>
        <taxon>Tenacibaculum</taxon>
    </lineage>
</organism>
<comment type="caution">
    <text evidence="1">The sequence shown here is derived from an EMBL/GenBank/DDBJ whole genome shotgun (WGS) entry which is preliminary data.</text>
</comment>
<protein>
    <submittedName>
        <fullName evidence="1">Uncharacterized protein</fullName>
    </submittedName>
</protein>
<dbReference type="AlphaFoldDB" id="A0A7J5AQ50"/>
<proteinExistence type="predicted"/>
<gene>
    <name evidence="1" type="ORF">F7018_05420</name>
</gene>
<reference evidence="1 2" key="1">
    <citation type="submission" date="2019-09" db="EMBL/GenBank/DDBJ databases">
        <authorList>
            <person name="Cao W.R."/>
        </authorList>
    </citation>
    <scope>NUCLEOTIDE SEQUENCE [LARGE SCALE GENOMIC DNA]</scope>
    <source>
        <strain evidence="2">a4</strain>
    </source>
</reference>
<name>A0A7J5AQ50_9FLAO</name>
<evidence type="ECO:0000313" key="1">
    <source>
        <dbReference type="EMBL" id="KAB1159749.1"/>
    </source>
</evidence>
<dbReference type="OrthoDB" id="531614at2"/>
<evidence type="ECO:0000313" key="2">
    <source>
        <dbReference type="Proteomes" id="UP000467305"/>
    </source>
</evidence>